<dbReference type="Gene3D" id="2.30.30.30">
    <property type="match status" value="1"/>
</dbReference>
<dbReference type="InterPro" id="IPR049633">
    <property type="entry name" value="Ribosomal_eL6_CS"/>
</dbReference>
<dbReference type="InterPro" id="IPR008991">
    <property type="entry name" value="Translation_prot_SH3-like_sf"/>
</dbReference>
<dbReference type="InterPro" id="IPR000915">
    <property type="entry name" value="60S_ribosomal_eL6"/>
</dbReference>
<dbReference type="Pfam" id="PF01159">
    <property type="entry name" value="Ribosomal_L6e"/>
    <property type="match status" value="1"/>
</dbReference>
<keyword evidence="6 7" id="KW-0687">Ribonucleoprotein</keyword>
<dbReference type="GO" id="GO:0009507">
    <property type="term" value="C:chloroplast"/>
    <property type="evidence" value="ECO:0007669"/>
    <property type="project" value="UniProtKB-SubCell"/>
</dbReference>
<dbReference type="PANTHER" id="PTHR10715">
    <property type="entry name" value="60S RIBOSOMAL PROTEIN L6"/>
    <property type="match status" value="1"/>
</dbReference>
<accession>A0AAD7XHV2</accession>
<gene>
    <name evidence="8" type="ORF">CTAYLR_002836</name>
</gene>
<dbReference type="PANTHER" id="PTHR10715:SF0">
    <property type="entry name" value="LARGE RIBOSOMAL SUBUNIT PROTEIN EL6"/>
    <property type="match status" value="1"/>
</dbReference>
<dbReference type="CDD" id="cd13156">
    <property type="entry name" value="KOW_RPL6"/>
    <property type="match status" value="1"/>
</dbReference>
<evidence type="ECO:0000256" key="6">
    <source>
        <dbReference type="ARBA" id="ARBA00023274"/>
    </source>
</evidence>
<organism evidence="8 9">
    <name type="scientific">Chrysophaeum taylorii</name>
    <dbReference type="NCBI Taxonomy" id="2483200"/>
    <lineage>
        <taxon>Eukaryota</taxon>
        <taxon>Sar</taxon>
        <taxon>Stramenopiles</taxon>
        <taxon>Ochrophyta</taxon>
        <taxon>Pelagophyceae</taxon>
        <taxon>Pelagomonadales</taxon>
        <taxon>Pelagomonadaceae</taxon>
        <taxon>Chrysophaeum</taxon>
    </lineage>
</organism>
<comment type="subcellular location">
    <subcellularLocation>
        <location evidence="1">Plastid</location>
        <location evidence="1">Chloroplast</location>
    </subcellularLocation>
</comment>
<dbReference type="InterPro" id="IPR041997">
    <property type="entry name" value="Ribosomal_eL6_KOW"/>
</dbReference>
<keyword evidence="4" id="KW-0934">Plastid</keyword>
<evidence type="ECO:0000313" key="9">
    <source>
        <dbReference type="Proteomes" id="UP001230188"/>
    </source>
</evidence>
<keyword evidence="5 7" id="KW-0689">Ribosomal protein</keyword>
<dbReference type="InterPro" id="IPR014722">
    <property type="entry name" value="Rib_uL2_dom2"/>
</dbReference>
<dbReference type="GO" id="GO:0000027">
    <property type="term" value="P:ribosomal large subunit assembly"/>
    <property type="evidence" value="ECO:0007669"/>
    <property type="project" value="TreeGrafter"/>
</dbReference>
<dbReference type="GO" id="GO:0003735">
    <property type="term" value="F:structural constituent of ribosome"/>
    <property type="evidence" value="ECO:0007669"/>
    <property type="project" value="InterPro"/>
</dbReference>
<keyword evidence="3" id="KW-0150">Chloroplast</keyword>
<dbReference type="SUPFAM" id="SSF50104">
    <property type="entry name" value="Translation proteins SH3-like domain"/>
    <property type="match status" value="1"/>
</dbReference>
<sequence>MVAGKRTKGEARAPRFYPAYDIKPKAKAAPANPPKMRASLTPGTIVIVLAGRFRGKRCVMLKALGESGLIVVSGPYSVNGVPIRRVNPAYVIATSTKVDVSSVDASKFDDEYFSNNKNTKKTEKKAAAADDEEEFFATEKEEEPKVSEKRKVDQAAVDDQLLPIVEQTPMLKEYLAALFTLTKGMKPHELKW</sequence>
<evidence type="ECO:0000256" key="1">
    <source>
        <dbReference type="ARBA" id="ARBA00004229"/>
    </source>
</evidence>
<keyword evidence="9" id="KW-1185">Reference proteome</keyword>
<comment type="caution">
    <text evidence="8">The sequence shown here is derived from an EMBL/GenBank/DDBJ whole genome shotgun (WGS) entry which is preliminary data.</text>
</comment>
<evidence type="ECO:0000256" key="7">
    <source>
        <dbReference type="RuleBase" id="RU000662"/>
    </source>
</evidence>
<dbReference type="GO" id="GO:0003723">
    <property type="term" value="F:RNA binding"/>
    <property type="evidence" value="ECO:0007669"/>
    <property type="project" value="TreeGrafter"/>
</dbReference>
<name>A0AAD7XHV2_9STRA</name>
<dbReference type="AlphaFoldDB" id="A0AAD7XHV2"/>
<evidence type="ECO:0000256" key="5">
    <source>
        <dbReference type="ARBA" id="ARBA00022980"/>
    </source>
</evidence>
<proteinExistence type="inferred from homology"/>
<dbReference type="GO" id="GO:0022625">
    <property type="term" value="C:cytosolic large ribosomal subunit"/>
    <property type="evidence" value="ECO:0007669"/>
    <property type="project" value="TreeGrafter"/>
</dbReference>
<reference evidence="8" key="1">
    <citation type="submission" date="2023-01" db="EMBL/GenBank/DDBJ databases">
        <title>Metagenome sequencing of chrysophaentin producing Chrysophaeum taylorii.</title>
        <authorList>
            <person name="Davison J."/>
            <person name="Bewley C."/>
        </authorList>
    </citation>
    <scope>NUCLEOTIDE SEQUENCE</scope>
    <source>
        <strain evidence="8">NIES-1699</strain>
    </source>
</reference>
<evidence type="ECO:0000256" key="3">
    <source>
        <dbReference type="ARBA" id="ARBA00022528"/>
    </source>
</evidence>
<dbReference type="PROSITE" id="PS01170">
    <property type="entry name" value="RIBOSOMAL_L6E"/>
    <property type="match status" value="1"/>
</dbReference>
<evidence type="ECO:0000256" key="4">
    <source>
        <dbReference type="ARBA" id="ARBA00022640"/>
    </source>
</evidence>
<dbReference type="EMBL" id="JAQMWT010000533">
    <property type="protein sequence ID" value="KAJ8599908.1"/>
    <property type="molecule type" value="Genomic_DNA"/>
</dbReference>
<evidence type="ECO:0000313" key="8">
    <source>
        <dbReference type="EMBL" id="KAJ8599908.1"/>
    </source>
</evidence>
<dbReference type="GO" id="GO:0002181">
    <property type="term" value="P:cytoplasmic translation"/>
    <property type="evidence" value="ECO:0007669"/>
    <property type="project" value="TreeGrafter"/>
</dbReference>
<protein>
    <recommendedName>
        <fullName evidence="7">60S ribosomal protein L6</fullName>
    </recommendedName>
</protein>
<evidence type="ECO:0000256" key="2">
    <source>
        <dbReference type="ARBA" id="ARBA00010592"/>
    </source>
</evidence>
<dbReference type="Proteomes" id="UP001230188">
    <property type="component" value="Unassembled WGS sequence"/>
</dbReference>
<comment type="similarity">
    <text evidence="2 7">Belongs to the eukaryotic ribosomal protein eL6 family.</text>
</comment>
<dbReference type="FunFam" id="2.30.30.30:FF:000014">
    <property type="entry name" value="60S ribosomal protein L6"/>
    <property type="match status" value="1"/>
</dbReference>